<evidence type="ECO:0000313" key="9">
    <source>
        <dbReference type="Proteomes" id="UP000242146"/>
    </source>
</evidence>
<comment type="subcellular location">
    <subcellularLocation>
        <location evidence="1">Membrane</location>
        <topology evidence="1">Multi-pass membrane protein</topology>
    </subcellularLocation>
</comment>
<feature type="transmembrane region" description="Helical" evidence="6">
    <location>
        <begin position="154"/>
        <end position="172"/>
    </location>
</feature>
<dbReference type="GO" id="GO:0005774">
    <property type="term" value="C:vacuolar membrane"/>
    <property type="evidence" value="ECO:0007669"/>
    <property type="project" value="TreeGrafter"/>
</dbReference>
<dbReference type="PANTHER" id="PTHR22950">
    <property type="entry name" value="AMINO ACID TRANSPORTER"/>
    <property type="match status" value="1"/>
</dbReference>
<feature type="transmembrane region" description="Helical" evidence="6">
    <location>
        <begin position="258"/>
        <end position="280"/>
    </location>
</feature>
<dbReference type="STRING" id="101127.A0A1X2GMM7"/>
<feature type="transmembrane region" description="Helical" evidence="6">
    <location>
        <begin position="219"/>
        <end position="237"/>
    </location>
</feature>
<feature type="transmembrane region" description="Helical" evidence="6">
    <location>
        <begin position="342"/>
        <end position="363"/>
    </location>
</feature>
<evidence type="ECO:0000256" key="2">
    <source>
        <dbReference type="ARBA" id="ARBA00008066"/>
    </source>
</evidence>
<dbReference type="Pfam" id="PF01490">
    <property type="entry name" value="Aa_trans"/>
    <property type="match status" value="1"/>
</dbReference>
<evidence type="ECO:0000259" key="7">
    <source>
        <dbReference type="Pfam" id="PF01490"/>
    </source>
</evidence>
<feature type="transmembrane region" description="Helical" evidence="6">
    <location>
        <begin position="68"/>
        <end position="93"/>
    </location>
</feature>
<dbReference type="OrthoDB" id="40134at2759"/>
<keyword evidence="5 6" id="KW-0472">Membrane</keyword>
<gene>
    <name evidence="8" type="ORF">DM01DRAFT_1302677</name>
</gene>
<proteinExistence type="inferred from homology"/>
<accession>A0A1X2GMM7</accession>
<dbReference type="GO" id="GO:0015179">
    <property type="term" value="F:L-amino acid transmembrane transporter activity"/>
    <property type="evidence" value="ECO:0007669"/>
    <property type="project" value="TreeGrafter"/>
</dbReference>
<sequence>MSIKEKYSEGAYAGSIVEDTTESFNGEFEDCDRSQAGSTLWSYVNVVCVIAGTGTLGLPAALAQGGWFGMFILILAWWMSSYTACILIKCLYLKGSKRMSSYKDIATAAFGVVGGWVSFFFSIWITLGAPILYMVLSGTNLHELCLGTSAELNVTKWIVISCAIVAVPFVLVKNMKEVGFMSFFGALATAIVVVIVVAQGAVDEAQRTPEQKAAVHHDAAVWSMFPIALATISFSFGGNIVYPHVEASMKHPKSWPKVAVGALSTCALLYIMTAVAGYYIYGSDVKSPVYESISHGVPRIVAIVLMTVHVITASPILVTSFALDCEEMANITVERFGKTVEFLIRAVFRLIIIVVVGVIAISAPKFGSLMSLIGAFANCLLIFVFPILFYYRLSGWRNKPIYEHVWCFLTCVLGIIALIFGTKSAIEQLKADFA</sequence>
<organism evidence="8 9">
    <name type="scientific">Hesseltinella vesiculosa</name>
    <dbReference type="NCBI Taxonomy" id="101127"/>
    <lineage>
        <taxon>Eukaryota</taxon>
        <taxon>Fungi</taxon>
        <taxon>Fungi incertae sedis</taxon>
        <taxon>Mucoromycota</taxon>
        <taxon>Mucoromycotina</taxon>
        <taxon>Mucoromycetes</taxon>
        <taxon>Mucorales</taxon>
        <taxon>Cunninghamellaceae</taxon>
        <taxon>Hesseltinella</taxon>
    </lineage>
</organism>
<dbReference type="InterPro" id="IPR013057">
    <property type="entry name" value="AA_transpt_TM"/>
</dbReference>
<feature type="domain" description="Amino acid transporter transmembrane" evidence="7">
    <location>
        <begin position="37"/>
        <end position="423"/>
    </location>
</feature>
<feature type="transmembrane region" description="Helical" evidence="6">
    <location>
        <begin position="369"/>
        <end position="393"/>
    </location>
</feature>
<feature type="transmembrane region" description="Helical" evidence="6">
    <location>
        <begin position="300"/>
        <end position="322"/>
    </location>
</feature>
<dbReference type="PANTHER" id="PTHR22950:SF349">
    <property type="entry name" value="AMINO ACID TRANSPORTER TRANSMEMBRANE DOMAIN-CONTAINING PROTEIN"/>
    <property type="match status" value="1"/>
</dbReference>
<keyword evidence="3 6" id="KW-0812">Transmembrane</keyword>
<reference evidence="8 9" key="1">
    <citation type="submission" date="2016-07" db="EMBL/GenBank/DDBJ databases">
        <title>Pervasive Adenine N6-methylation of Active Genes in Fungi.</title>
        <authorList>
            <consortium name="DOE Joint Genome Institute"/>
            <person name="Mondo S.J."/>
            <person name="Dannebaum R.O."/>
            <person name="Kuo R.C."/>
            <person name="Labutti K."/>
            <person name="Haridas S."/>
            <person name="Kuo A."/>
            <person name="Salamov A."/>
            <person name="Ahrendt S.R."/>
            <person name="Lipzen A."/>
            <person name="Sullivan W."/>
            <person name="Andreopoulos W.B."/>
            <person name="Clum A."/>
            <person name="Lindquist E."/>
            <person name="Daum C."/>
            <person name="Ramamoorthy G.K."/>
            <person name="Gryganskyi A."/>
            <person name="Culley D."/>
            <person name="Magnuson J.K."/>
            <person name="James T.Y."/>
            <person name="O'Malley M.A."/>
            <person name="Stajich J.E."/>
            <person name="Spatafora J.W."/>
            <person name="Visel A."/>
            <person name="Grigoriev I.V."/>
        </authorList>
    </citation>
    <scope>NUCLEOTIDE SEQUENCE [LARGE SCALE GENOMIC DNA]</scope>
    <source>
        <strain evidence="8 9">NRRL 3301</strain>
    </source>
</reference>
<dbReference type="Gene3D" id="1.20.1740.10">
    <property type="entry name" value="Amino acid/polyamine transporter I"/>
    <property type="match status" value="1"/>
</dbReference>
<feature type="transmembrane region" description="Helical" evidence="6">
    <location>
        <begin position="179"/>
        <end position="199"/>
    </location>
</feature>
<evidence type="ECO:0000313" key="8">
    <source>
        <dbReference type="EMBL" id="ORX57497.1"/>
    </source>
</evidence>
<keyword evidence="4 6" id="KW-1133">Transmembrane helix</keyword>
<dbReference type="AlphaFoldDB" id="A0A1X2GMM7"/>
<evidence type="ECO:0000256" key="6">
    <source>
        <dbReference type="SAM" id="Phobius"/>
    </source>
</evidence>
<feature type="transmembrane region" description="Helical" evidence="6">
    <location>
        <begin position="105"/>
        <end position="134"/>
    </location>
</feature>
<keyword evidence="9" id="KW-1185">Reference proteome</keyword>
<comment type="similarity">
    <text evidence="2">Belongs to the amino acid/polyamine transporter 2 family.</text>
</comment>
<evidence type="ECO:0000256" key="1">
    <source>
        <dbReference type="ARBA" id="ARBA00004141"/>
    </source>
</evidence>
<protein>
    <recommendedName>
        <fullName evidence="7">Amino acid transporter transmembrane domain-containing protein</fullName>
    </recommendedName>
</protein>
<evidence type="ECO:0000256" key="4">
    <source>
        <dbReference type="ARBA" id="ARBA00022989"/>
    </source>
</evidence>
<evidence type="ECO:0000256" key="3">
    <source>
        <dbReference type="ARBA" id="ARBA00022692"/>
    </source>
</evidence>
<name>A0A1X2GMM7_9FUNG</name>
<evidence type="ECO:0000256" key="5">
    <source>
        <dbReference type="ARBA" id="ARBA00023136"/>
    </source>
</evidence>
<feature type="transmembrane region" description="Helical" evidence="6">
    <location>
        <begin position="43"/>
        <end position="62"/>
    </location>
</feature>
<comment type="caution">
    <text evidence="8">The sequence shown here is derived from an EMBL/GenBank/DDBJ whole genome shotgun (WGS) entry which is preliminary data.</text>
</comment>
<feature type="transmembrane region" description="Helical" evidence="6">
    <location>
        <begin position="405"/>
        <end position="426"/>
    </location>
</feature>
<dbReference type="Proteomes" id="UP000242146">
    <property type="component" value="Unassembled WGS sequence"/>
</dbReference>
<dbReference type="EMBL" id="MCGT01000008">
    <property type="protein sequence ID" value="ORX57497.1"/>
    <property type="molecule type" value="Genomic_DNA"/>
</dbReference>